<reference evidence="3 4" key="1">
    <citation type="journal article" date="2014" name="Genome Announc.">
        <title>Draft Genome Sequence of Streptomyces roseochromogenes subsp. oscitans DS 12.976, Producer of the Aminocoumarin Antibiotic Clorobiocin.</title>
        <authorList>
            <person name="Ruckert C."/>
            <person name="Kalinowski J."/>
            <person name="Heide L."/>
            <person name="Apel A.K."/>
        </authorList>
    </citation>
    <scope>NUCLEOTIDE SEQUENCE [LARGE SCALE GENOMIC DNA]</scope>
    <source>
        <strain evidence="3 4">DS 12.976</strain>
    </source>
</reference>
<evidence type="ECO:0000259" key="2">
    <source>
        <dbReference type="Pfam" id="PF08239"/>
    </source>
</evidence>
<dbReference type="RefSeq" id="WP_023553131.1">
    <property type="nucleotide sequence ID" value="NZ_CM002285.1"/>
</dbReference>
<proteinExistence type="predicted"/>
<dbReference type="Pfam" id="PF08239">
    <property type="entry name" value="SH3_3"/>
    <property type="match status" value="1"/>
</dbReference>
<comment type="caution">
    <text evidence="3">The sequence shown here is derived from an EMBL/GenBank/DDBJ whole genome shotgun (WGS) entry which is preliminary data.</text>
</comment>
<dbReference type="HOGENOM" id="CLU_124485_0_0_11"/>
<sequence length="187" mass="21054">MILRTLKGGLLATVTVLALLPTAAGATAATAAQHPVPSAVAQYATHHRAHHRHHLRRHHAHRVYRGHRSTTQAAVYLSVERAMAYRLASHMALYHLDHRLAVQPVSHRRVLPVTGRVATRHAWLNVRSGPGTGYRVVGHRQKGRQLALVCQTRGSWVHGNRVWYRLRHHAGYVSAHYVRANRTLPWC</sequence>
<gene>
    <name evidence="3" type="ORF">M878_41545</name>
</gene>
<accession>V6JIG2</accession>
<dbReference type="PATRIC" id="fig|1352936.5.peg.8601"/>
<evidence type="ECO:0000256" key="1">
    <source>
        <dbReference type="SAM" id="SignalP"/>
    </source>
</evidence>
<name>V6JIG2_STRRC</name>
<dbReference type="AlphaFoldDB" id="V6JIG2"/>
<feature type="signal peptide" evidence="1">
    <location>
        <begin position="1"/>
        <end position="28"/>
    </location>
</feature>
<keyword evidence="1" id="KW-0732">Signal</keyword>
<dbReference type="Proteomes" id="UP000017984">
    <property type="component" value="Chromosome"/>
</dbReference>
<dbReference type="STRING" id="1352936.M878_41545"/>
<dbReference type="Gene3D" id="2.30.30.40">
    <property type="entry name" value="SH3 Domains"/>
    <property type="match status" value="1"/>
</dbReference>
<keyword evidence="4" id="KW-1185">Reference proteome</keyword>
<evidence type="ECO:0000313" key="3">
    <source>
        <dbReference type="EMBL" id="EST19657.1"/>
    </source>
</evidence>
<organism evidence="3 4">
    <name type="scientific">Streptomyces roseochromogenus subsp. oscitans DS 12.976</name>
    <dbReference type="NCBI Taxonomy" id="1352936"/>
    <lineage>
        <taxon>Bacteria</taxon>
        <taxon>Bacillati</taxon>
        <taxon>Actinomycetota</taxon>
        <taxon>Actinomycetes</taxon>
        <taxon>Kitasatosporales</taxon>
        <taxon>Streptomycetaceae</taxon>
        <taxon>Streptomyces</taxon>
    </lineage>
</organism>
<dbReference type="InterPro" id="IPR003646">
    <property type="entry name" value="SH3-like_bac-type"/>
</dbReference>
<feature type="chain" id="PRO_5004749132" description="SH3b domain-containing protein" evidence="1">
    <location>
        <begin position="29"/>
        <end position="187"/>
    </location>
</feature>
<protein>
    <recommendedName>
        <fullName evidence="2">SH3b domain-containing protein</fullName>
    </recommendedName>
</protein>
<dbReference type="OrthoDB" id="3482365at2"/>
<dbReference type="EMBL" id="AWQX01000373">
    <property type="protein sequence ID" value="EST19657.1"/>
    <property type="molecule type" value="Genomic_DNA"/>
</dbReference>
<evidence type="ECO:0000313" key="4">
    <source>
        <dbReference type="Proteomes" id="UP000017984"/>
    </source>
</evidence>
<feature type="domain" description="SH3b" evidence="2">
    <location>
        <begin position="124"/>
        <end position="178"/>
    </location>
</feature>